<dbReference type="AlphaFoldDB" id="A0A3B0RAP7"/>
<accession>A0A3B0RAP7</accession>
<name>A0A3B0RAP7_9ZZZZ</name>
<reference evidence="1" key="1">
    <citation type="submission" date="2018-06" db="EMBL/GenBank/DDBJ databases">
        <authorList>
            <person name="Zhirakovskaya E."/>
        </authorList>
    </citation>
    <scope>NUCLEOTIDE SEQUENCE</scope>
</reference>
<dbReference type="EMBL" id="UOEE01000070">
    <property type="protein sequence ID" value="VAV88587.1"/>
    <property type="molecule type" value="Genomic_DNA"/>
</dbReference>
<organism evidence="1">
    <name type="scientific">hydrothermal vent metagenome</name>
    <dbReference type="NCBI Taxonomy" id="652676"/>
    <lineage>
        <taxon>unclassified sequences</taxon>
        <taxon>metagenomes</taxon>
        <taxon>ecological metagenomes</taxon>
    </lineage>
</organism>
<dbReference type="Gene3D" id="3.40.50.1240">
    <property type="entry name" value="Phosphoglycerate mutase-like"/>
    <property type="match status" value="1"/>
</dbReference>
<evidence type="ECO:0000313" key="1">
    <source>
        <dbReference type="EMBL" id="VAV88587.1"/>
    </source>
</evidence>
<protein>
    <recommendedName>
        <fullName evidence="2">Histidine phosphatase family protein</fullName>
    </recommendedName>
</protein>
<evidence type="ECO:0008006" key="2">
    <source>
        <dbReference type="Google" id="ProtNLM"/>
    </source>
</evidence>
<gene>
    <name evidence="1" type="ORF">MNBD_ALPHA06-1051</name>
</gene>
<dbReference type="InterPro" id="IPR029033">
    <property type="entry name" value="His_PPase_superfam"/>
</dbReference>
<proteinExistence type="predicted"/>
<sequence>MKAHQTTSKSGAKPGRLVLARHGKPALDRSKWISSKGYYHWWRAYEAGGLMQGSTAPETLREIAAASDVIICSTRRRAIETAYALVPEDQVTQFEVFVEAALPAPPLPLVRFLPSVWDTLSRVLWWLGMSRDEESKAQAETRAFAAVTELERQAQNGQNVLLCAHGWFNRMMRPVLQARNWDCVYDGRDRYWSYRIYEKKP</sequence>
<dbReference type="SUPFAM" id="SSF53254">
    <property type="entry name" value="Phosphoglycerate mutase-like"/>
    <property type="match status" value="1"/>
</dbReference>